<evidence type="ECO:0008006" key="3">
    <source>
        <dbReference type="Google" id="ProtNLM"/>
    </source>
</evidence>
<dbReference type="AlphaFoldDB" id="A0A1I0EC92"/>
<dbReference type="Gene3D" id="3.20.80.10">
    <property type="entry name" value="Regulatory factor, effector binding domain"/>
    <property type="match status" value="1"/>
</dbReference>
<dbReference type="RefSeq" id="WP_092353444.1">
    <property type="nucleotide sequence ID" value="NZ_FOIN01000010.1"/>
</dbReference>
<dbReference type="SUPFAM" id="SSF55136">
    <property type="entry name" value="Probable bacterial effector-binding domain"/>
    <property type="match status" value="1"/>
</dbReference>
<dbReference type="OrthoDB" id="9801123at2"/>
<dbReference type="EMBL" id="FOIN01000010">
    <property type="protein sequence ID" value="SET42077.1"/>
    <property type="molecule type" value="Genomic_DNA"/>
</dbReference>
<keyword evidence="2" id="KW-1185">Reference proteome</keyword>
<name>A0A1I0EC92_9FIRM</name>
<organism evidence="1 2">
    <name type="scientific">Thomasclavelia cocleata</name>
    <dbReference type="NCBI Taxonomy" id="69824"/>
    <lineage>
        <taxon>Bacteria</taxon>
        <taxon>Bacillati</taxon>
        <taxon>Bacillota</taxon>
        <taxon>Erysipelotrichia</taxon>
        <taxon>Erysipelotrichales</taxon>
        <taxon>Coprobacillaceae</taxon>
        <taxon>Thomasclavelia</taxon>
    </lineage>
</organism>
<gene>
    <name evidence="1" type="ORF">SAMN04489758_11028</name>
</gene>
<accession>A0A1I0EC92</accession>
<reference evidence="2" key="1">
    <citation type="submission" date="2016-10" db="EMBL/GenBank/DDBJ databases">
        <authorList>
            <person name="Varghese N."/>
            <person name="Submissions S."/>
        </authorList>
    </citation>
    <scope>NUCLEOTIDE SEQUENCE [LARGE SCALE GENOMIC DNA]</scope>
    <source>
        <strain evidence="2">DSM 1551</strain>
    </source>
</reference>
<protein>
    <recommendedName>
        <fullName evidence="3">AraC family transcriptional regulator</fullName>
    </recommendedName>
</protein>
<dbReference type="Proteomes" id="UP000198558">
    <property type="component" value="Unassembled WGS sequence"/>
</dbReference>
<proteinExistence type="predicted"/>
<dbReference type="GeneID" id="78288193"/>
<evidence type="ECO:0000313" key="1">
    <source>
        <dbReference type="EMBL" id="SET42077.1"/>
    </source>
</evidence>
<evidence type="ECO:0000313" key="2">
    <source>
        <dbReference type="Proteomes" id="UP000198558"/>
    </source>
</evidence>
<dbReference type="InterPro" id="IPR011256">
    <property type="entry name" value="Reg_factor_effector_dom_sf"/>
</dbReference>
<sequence length="155" mass="18139">MRNLDINVLHLDELQIFGLWGKSNDKTISNDIKILSKKYHSMVSLPEGKVFPYFVLARNYDEQSKDFEMFIGSTIDKNELESLILSAGEYAKITVKPKLRFLWGVSVGKAKRYFYTKWLPESEFKALNMEYEYHTEKSIGKHPTIDIFFAIERKS</sequence>